<dbReference type="Proteomes" id="UP000245466">
    <property type="component" value="Unassembled WGS sequence"/>
</dbReference>
<keyword evidence="1" id="KW-0808">Transferase</keyword>
<dbReference type="AlphaFoldDB" id="A0A2U1AWR3"/>
<name>A0A2U1AWR3_9BACT</name>
<dbReference type="OrthoDB" id="9780929at2"/>
<dbReference type="EMBL" id="QEKI01000006">
    <property type="protein sequence ID" value="PVY40875.1"/>
    <property type="molecule type" value="Genomic_DNA"/>
</dbReference>
<dbReference type="RefSeq" id="WP_116543605.1">
    <property type="nucleotide sequence ID" value="NZ_QEKI01000006.1"/>
</dbReference>
<gene>
    <name evidence="1" type="ORF">C8E01_106217</name>
</gene>
<sequence length="334" mass="38097">MNLHQNPEVFRDAITTTAEFLQIRDVYVEKDYWVTLVLYRLAHSPFVKQAIFKGGTSLSKAYNLIERFSEDIDLAINADEGMTNNQVMQLIRKISKEITKDMVEVDDPYRTSKGSRFRKTLHDYGASVQGDYGQATDKILVEINSFASPNPHQLMPIKTYISQFMAQRGLLDLIRQYGLAPFEVNVVSLERTFTEKVLALVRASYAEKPLDELGSKIRHVYDLHAMLKAPAVATFLHSEDFFQMIKAVQEDDARNSEFQGDWAVQPLDACLLFADARGVWNSLETAYQQEFRSLVFGTLPNSEEIISVLDLIAARLKTFGDIESWYTLKSDLEI</sequence>
<evidence type="ECO:0000313" key="2">
    <source>
        <dbReference type="Proteomes" id="UP000245466"/>
    </source>
</evidence>
<dbReference type="GO" id="GO:0016740">
    <property type="term" value="F:transferase activity"/>
    <property type="evidence" value="ECO:0007669"/>
    <property type="project" value="UniProtKB-KW"/>
</dbReference>
<keyword evidence="2" id="KW-1185">Reference proteome</keyword>
<accession>A0A2U1AWR3</accession>
<protein>
    <submittedName>
        <fullName evidence="1">Nucleotidyltransferase AbiEii toxin of type IV toxin-antitoxin system</fullName>
    </submittedName>
</protein>
<dbReference type="Pfam" id="PF08843">
    <property type="entry name" value="AbiEii"/>
    <property type="match status" value="1"/>
</dbReference>
<proteinExistence type="predicted"/>
<comment type="caution">
    <text evidence="1">The sequence shown here is derived from an EMBL/GenBank/DDBJ whole genome shotgun (WGS) entry which is preliminary data.</text>
</comment>
<dbReference type="Gene3D" id="3.10.450.620">
    <property type="entry name" value="JHP933, nucleotidyltransferase-like core domain"/>
    <property type="match status" value="1"/>
</dbReference>
<evidence type="ECO:0000313" key="1">
    <source>
        <dbReference type="EMBL" id="PVY40875.1"/>
    </source>
</evidence>
<reference evidence="1 2" key="1">
    <citation type="submission" date="2018-04" db="EMBL/GenBank/DDBJ databases">
        <title>Genomic Encyclopedia of Type Strains, Phase IV (KMG-IV): sequencing the most valuable type-strain genomes for metagenomic binning, comparative biology and taxonomic classification.</title>
        <authorList>
            <person name="Goeker M."/>
        </authorList>
    </citation>
    <scope>NUCLEOTIDE SEQUENCE [LARGE SCALE GENOMIC DNA]</scope>
    <source>
        <strain evidence="1 2">DSM 100231</strain>
    </source>
</reference>
<organism evidence="1 2">
    <name type="scientific">Pontibacter virosus</name>
    <dbReference type="NCBI Taxonomy" id="1765052"/>
    <lineage>
        <taxon>Bacteria</taxon>
        <taxon>Pseudomonadati</taxon>
        <taxon>Bacteroidota</taxon>
        <taxon>Cytophagia</taxon>
        <taxon>Cytophagales</taxon>
        <taxon>Hymenobacteraceae</taxon>
        <taxon>Pontibacter</taxon>
    </lineage>
</organism>
<dbReference type="InterPro" id="IPR014942">
    <property type="entry name" value="AbiEii"/>
</dbReference>